<proteinExistence type="predicted"/>
<name>I5D509_MYCAA</name>
<reference evidence="1 2" key="1">
    <citation type="journal article" date="2012" name="Appl. Environ. Microbiol.">
        <title>Emergence of Atypical Mycoplasma agalactiae Strains Harboring a New Prophage and Associated with an Alpine Wild Ungulate Mortality Episode.</title>
        <authorList>
            <person name="Tardy F."/>
            <person name="Baranowski E."/>
            <person name="Nouvel L.X."/>
            <person name="Mick V."/>
            <person name="Manso-Silvan L."/>
            <person name="Thiaucourt F."/>
            <person name="Thebault P."/>
            <person name="Breton M."/>
            <person name="Sirand-Pugnet P."/>
            <person name="Blanchard A."/>
            <person name="Garnier A."/>
            <person name="Gibert P."/>
            <person name="Game Y."/>
            <person name="Poumarat F."/>
            <person name="Citti C."/>
        </authorList>
    </citation>
    <scope>NUCLEOTIDE SEQUENCE [LARGE SCALE GENOMIC DNA]</scope>
    <source>
        <strain evidence="1 2">14628</strain>
    </source>
</reference>
<dbReference type="RefSeq" id="WP_004024509.1">
    <property type="nucleotide sequence ID" value="NZ_AJPR01000013.1"/>
</dbReference>
<evidence type="ECO:0000313" key="2">
    <source>
        <dbReference type="Proteomes" id="UP000003181"/>
    </source>
</evidence>
<evidence type="ECO:0000313" key="1">
    <source>
        <dbReference type="EMBL" id="EIN14768.1"/>
    </source>
</evidence>
<gene>
    <name evidence="1" type="ORF">MAGb_8020</name>
</gene>
<dbReference type="InterPro" id="IPR046897">
    <property type="entry name" value="ABC-3C_MC6"/>
</dbReference>
<organism evidence="1 2">
    <name type="scientific">Mycoplasmopsis agalactiae 14628</name>
    <dbReference type="NCBI Taxonomy" id="1110504"/>
    <lineage>
        <taxon>Bacteria</taxon>
        <taxon>Bacillati</taxon>
        <taxon>Mycoplasmatota</taxon>
        <taxon>Mycoplasmoidales</taxon>
        <taxon>Metamycoplasmataceae</taxon>
        <taxon>Mycoplasmopsis</taxon>
    </lineage>
</organism>
<dbReference type="Pfam" id="PF20293">
    <property type="entry name" value="MC6"/>
    <property type="match status" value="1"/>
</dbReference>
<dbReference type="STRING" id="1110504.MAGb_8020"/>
<dbReference type="PATRIC" id="fig|1110504.5.peg.782"/>
<sequence length="81" mass="9420">MLLPENINPKLCVYYNASLILNTLYEQKSIDIITLYAEVKKPDNMPINIFFLSLDWLYLTGVIDINDNGVVFYVSKKFKNL</sequence>
<dbReference type="AlphaFoldDB" id="I5D509"/>
<accession>I5D509</accession>
<protein>
    <submittedName>
        <fullName evidence="1">Uncharacterized protein</fullName>
    </submittedName>
</protein>
<comment type="caution">
    <text evidence="1">The sequence shown here is derived from an EMBL/GenBank/DDBJ whole genome shotgun (WGS) entry which is preliminary data.</text>
</comment>
<dbReference type="EMBL" id="AJPR01000013">
    <property type="protein sequence ID" value="EIN14768.1"/>
    <property type="molecule type" value="Genomic_DNA"/>
</dbReference>
<dbReference type="Proteomes" id="UP000003181">
    <property type="component" value="Unassembled WGS sequence"/>
</dbReference>